<name>A0A845BVZ4_9NEIS</name>
<dbReference type="Pfam" id="PF13426">
    <property type="entry name" value="PAS_9"/>
    <property type="match status" value="1"/>
</dbReference>
<evidence type="ECO:0000256" key="1">
    <source>
        <dbReference type="SAM" id="Phobius"/>
    </source>
</evidence>
<comment type="caution">
    <text evidence="6">The sequence shown here is derived from an EMBL/GenBank/DDBJ whole genome shotgun (WGS) entry which is preliminary data.</text>
</comment>
<proteinExistence type="predicted"/>
<dbReference type="PANTHER" id="PTHR46663:SF3">
    <property type="entry name" value="SLL0267 PROTEIN"/>
    <property type="match status" value="1"/>
</dbReference>
<evidence type="ECO:0000259" key="2">
    <source>
        <dbReference type="PROSITE" id="PS50112"/>
    </source>
</evidence>
<dbReference type="SMART" id="SM00304">
    <property type="entry name" value="HAMP"/>
    <property type="match status" value="1"/>
</dbReference>
<evidence type="ECO:0000259" key="3">
    <source>
        <dbReference type="PROSITE" id="PS50113"/>
    </source>
</evidence>
<dbReference type="CDD" id="cd01949">
    <property type="entry name" value="GGDEF"/>
    <property type="match status" value="1"/>
</dbReference>
<dbReference type="PROSITE" id="PS50885">
    <property type="entry name" value="HAMP"/>
    <property type="match status" value="1"/>
</dbReference>
<dbReference type="Gene3D" id="3.30.70.270">
    <property type="match status" value="1"/>
</dbReference>
<dbReference type="InterPro" id="IPR000160">
    <property type="entry name" value="GGDEF_dom"/>
</dbReference>
<dbReference type="CDD" id="cd06225">
    <property type="entry name" value="HAMP"/>
    <property type="match status" value="1"/>
</dbReference>
<dbReference type="GO" id="GO:0003824">
    <property type="term" value="F:catalytic activity"/>
    <property type="evidence" value="ECO:0007669"/>
    <property type="project" value="UniProtKB-ARBA"/>
</dbReference>
<dbReference type="InterPro" id="IPR003660">
    <property type="entry name" value="HAMP_dom"/>
</dbReference>
<gene>
    <name evidence="6" type="ORF">GQF02_06840</name>
</gene>
<evidence type="ECO:0000313" key="6">
    <source>
        <dbReference type="EMBL" id="MXR36683.1"/>
    </source>
</evidence>
<dbReference type="Gene3D" id="3.30.450.20">
    <property type="entry name" value="PAS domain"/>
    <property type="match status" value="2"/>
</dbReference>
<feature type="domain" description="HAMP" evidence="4">
    <location>
        <begin position="176"/>
        <end position="229"/>
    </location>
</feature>
<accession>A0A845BVZ4</accession>
<dbReference type="Pfam" id="PF00990">
    <property type="entry name" value="GGDEF"/>
    <property type="match status" value="1"/>
</dbReference>
<dbReference type="Pfam" id="PF00672">
    <property type="entry name" value="HAMP"/>
    <property type="match status" value="1"/>
</dbReference>
<dbReference type="InterPro" id="IPR001610">
    <property type="entry name" value="PAC"/>
</dbReference>
<feature type="domain" description="PAC" evidence="3">
    <location>
        <begin position="313"/>
        <end position="366"/>
    </location>
</feature>
<dbReference type="FunFam" id="3.30.70.270:FF:000001">
    <property type="entry name" value="Diguanylate cyclase domain protein"/>
    <property type="match status" value="1"/>
</dbReference>
<dbReference type="Pfam" id="PF08448">
    <property type="entry name" value="PAS_4"/>
    <property type="match status" value="1"/>
</dbReference>
<keyword evidence="1" id="KW-1133">Transmembrane helix</keyword>
<feature type="domain" description="GGDEF" evidence="5">
    <location>
        <begin position="520"/>
        <end position="652"/>
    </location>
</feature>
<dbReference type="InterPro" id="IPR035965">
    <property type="entry name" value="PAS-like_dom_sf"/>
</dbReference>
<dbReference type="Gene3D" id="6.10.340.10">
    <property type="match status" value="1"/>
</dbReference>
<sequence>MRLDYRTLPVRLKLQLIGLSTLAVCILLSTLLLIANDYRTSLTFMQQGLQTQARIIADNSAAALRFDDARAAEETLAALRVSPMIHSAEILGPDGELFAAYPDQVAVAAGREHLLGNRTLQLREKIMQRDQVLGELVIHYHLTRFYQDMLGKAGAGVLLALLAMAAAFLIMRRLLVDVADPITQLSALMEKVAADQDYSLRSNLQRTDELGELARGLDTMLSHIERYRTDELHRAEAKLSESENRYNTLVESVPVGVVQLERDGSLAFANRMFWHIAGQPPGLYAGESVLAFVHPDDRAALFVLFRSVMSGQPVAELAFRLQSAGGTRWVALEFNALRGLDGRVQGAVGTLLDVTERRYNEAQLRLAASVFEASHEAIMITDADGRIVSTNRAFTRINEYAADEVIGLKPAVLSAGSTLSEVYRDMWQQLAHEGAWSGELLNRRKSGATYTAWVSIAAVCDGNGQTSNYIGISRDITGIKEENDRIAYLAHYDGLTGLPNRTLFYDRARVELARAQRDGLGFAVLFIDLDRFKWVNDTLGHAVGDALLREVARRLEAGVRASDTVSRFGGDEFVLLLSAVPAEEAAAIAAKLLAEVGGEAICGGHTLYITPSIGLSLWSPQTQDLESLIREADEAMYLAKRGGRNKVCIYEHGVPA</sequence>
<protein>
    <submittedName>
        <fullName evidence="6">Diguanylate cyclase</fullName>
    </submittedName>
</protein>
<dbReference type="InterPro" id="IPR029787">
    <property type="entry name" value="Nucleotide_cyclase"/>
</dbReference>
<evidence type="ECO:0000313" key="7">
    <source>
        <dbReference type="Proteomes" id="UP000467214"/>
    </source>
</evidence>
<dbReference type="InterPro" id="IPR000700">
    <property type="entry name" value="PAS-assoc_C"/>
</dbReference>
<dbReference type="NCBIfam" id="TIGR00254">
    <property type="entry name" value="GGDEF"/>
    <property type="match status" value="1"/>
</dbReference>
<dbReference type="SMART" id="SM00091">
    <property type="entry name" value="PAS"/>
    <property type="match status" value="2"/>
</dbReference>
<feature type="transmembrane region" description="Helical" evidence="1">
    <location>
        <begin position="12"/>
        <end position="35"/>
    </location>
</feature>
<dbReference type="GO" id="GO:0016020">
    <property type="term" value="C:membrane"/>
    <property type="evidence" value="ECO:0007669"/>
    <property type="project" value="InterPro"/>
</dbReference>
<feature type="domain" description="PAS" evidence="2">
    <location>
        <begin position="363"/>
        <end position="407"/>
    </location>
</feature>
<dbReference type="Proteomes" id="UP000467214">
    <property type="component" value="Unassembled WGS sequence"/>
</dbReference>
<dbReference type="PROSITE" id="PS50887">
    <property type="entry name" value="GGDEF"/>
    <property type="match status" value="1"/>
</dbReference>
<dbReference type="PROSITE" id="PS50112">
    <property type="entry name" value="PAS"/>
    <property type="match status" value="2"/>
</dbReference>
<keyword evidence="7" id="KW-1185">Reference proteome</keyword>
<dbReference type="PROSITE" id="PS50113">
    <property type="entry name" value="PAC"/>
    <property type="match status" value="2"/>
</dbReference>
<dbReference type="EMBL" id="WSSB01000005">
    <property type="protein sequence ID" value="MXR36683.1"/>
    <property type="molecule type" value="Genomic_DNA"/>
</dbReference>
<keyword evidence="1" id="KW-0812">Transmembrane</keyword>
<dbReference type="SMART" id="SM00267">
    <property type="entry name" value="GGDEF"/>
    <property type="match status" value="1"/>
</dbReference>
<dbReference type="InterPro" id="IPR013656">
    <property type="entry name" value="PAS_4"/>
</dbReference>
<reference evidence="6 7" key="1">
    <citation type="submission" date="2019-12" db="EMBL/GenBank/DDBJ databases">
        <title>Neisseriaceae gen. nov. sp. Genome sequencing and assembly.</title>
        <authorList>
            <person name="Liu Z."/>
            <person name="Li A."/>
        </authorList>
    </citation>
    <scope>NUCLEOTIDE SEQUENCE [LARGE SCALE GENOMIC DNA]</scope>
    <source>
        <strain evidence="6 7">B2N2-7</strain>
    </source>
</reference>
<dbReference type="SUPFAM" id="SSF55073">
    <property type="entry name" value="Nucleotide cyclase"/>
    <property type="match status" value="1"/>
</dbReference>
<feature type="domain" description="PAS" evidence="2">
    <location>
        <begin position="242"/>
        <end position="312"/>
    </location>
</feature>
<feature type="transmembrane region" description="Helical" evidence="1">
    <location>
        <begin position="153"/>
        <end position="171"/>
    </location>
</feature>
<evidence type="ECO:0000259" key="5">
    <source>
        <dbReference type="PROSITE" id="PS50887"/>
    </source>
</evidence>
<dbReference type="InterPro" id="IPR052163">
    <property type="entry name" value="DGC-Regulatory_Protein"/>
</dbReference>
<dbReference type="InterPro" id="IPR043128">
    <property type="entry name" value="Rev_trsase/Diguanyl_cyclase"/>
</dbReference>
<feature type="domain" description="PAC" evidence="3">
    <location>
        <begin position="436"/>
        <end position="488"/>
    </location>
</feature>
<dbReference type="PANTHER" id="PTHR46663">
    <property type="entry name" value="DIGUANYLATE CYCLASE DGCT-RELATED"/>
    <property type="match status" value="1"/>
</dbReference>
<dbReference type="InterPro" id="IPR033417">
    <property type="entry name" value="CHASE8"/>
</dbReference>
<dbReference type="GO" id="GO:0007165">
    <property type="term" value="P:signal transduction"/>
    <property type="evidence" value="ECO:0007669"/>
    <property type="project" value="InterPro"/>
</dbReference>
<dbReference type="NCBIfam" id="TIGR00229">
    <property type="entry name" value="sensory_box"/>
    <property type="match status" value="2"/>
</dbReference>
<dbReference type="SUPFAM" id="SSF55785">
    <property type="entry name" value="PYP-like sensor domain (PAS domain)"/>
    <property type="match status" value="2"/>
</dbReference>
<dbReference type="CDD" id="cd00130">
    <property type="entry name" value="PAS"/>
    <property type="match status" value="2"/>
</dbReference>
<dbReference type="RefSeq" id="WP_124734431.1">
    <property type="nucleotide sequence ID" value="NZ_WSSB01000005.1"/>
</dbReference>
<dbReference type="Pfam" id="PF17152">
    <property type="entry name" value="CHASE8"/>
    <property type="match status" value="1"/>
</dbReference>
<evidence type="ECO:0000259" key="4">
    <source>
        <dbReference type="PROSITE" id="PS50885"/>
    </source>
</evidence>
<dbReference type="AlphaFoldDB" id="A0A845BVZ4"/>
<organism evidence="6 7">
    <name type="scientific">Craterilacuibacter sinensis</name>
    <dbReference type="NCBI Taxonomy" id="2686017"/>
    <lineage>
        <taxon>Bacteria</taxon>
        <taxon>Pseudomonadati</taxon>
        <taxon>Pseudomonadota</taxon>
        <taxon>Betaproteobacteria</taxon>
        <taxon>Neisseriales</taxon>
        <taxon>Neisseriaceae</taxon>
        <taxon>Craterilacuibacter</taxon>
    </lineage>
</organism>
<dbReference type="SMART" id="SM00086">
    <property type="entry name" value="PAC"/>
    <property type="match status" value="2"/>
</dbReference>
<keyword evidence="1" id="KW-0472">Membrane</keyword>
<dbReference type="SUPFAM" id="SSF158472">
    <property type="entry name" value="HAMP domain-like"/>
    <property type="match status" value="1"/>
</dbReference>
<dbReference type="InterPro" id="IPR000014">
    <property type="entry name" value="PAS"/>
</dbReference>